<organism evidence="2 3">
    <name type="scientific">[Clostridium] clostridioforme 90A8</name>
    <dbReference type="NCBI Taxonomy" id="999408"/>
    <lineage>
        <taxon>Bacteria</taxon>
        <taxon>Bacillati</taxon>
        <taxon>Bacillota</taxon>
        <taxon>Clostridia</taxon>
        <taxon>Lachnospirales</taxon>
        <taxon>Lachnospiraceae</taxon>
        <taxon>Enterocloster</taxon>
    </lineage>
</organism>
<dbReference type="EMBL" id="AGYR01000004">
    <property type="protein sequence ID" value="ENZ19544.1"/>
    <property type="molecule type" value="Genomic_DNA"/>
</dbReference>
<dbReference type="InterPro" id="IPR025159">
    <property type="entry name" value="AbiEi_N"/>
</dbReference>
<comment type="caution">
    <text evidence="2">The sequence shown here is derived from an EMBL/GenBank/DDBJ whole genome shotgun (WGS) entry which is preliminary data.</text>
</comment>
<gene>
    <name evidence="2" type="ORF">HMPREF1090_00452</name>
</gene>
<dbReference type="HOGENOM" id="CLU_089333_1_2_9"/>
<reference evidence="2 3" key="1">
    <citation type="submission" date="2013-01" db="EMBL/GenBank/DDBJ databases">
        <title>The Genome Sequence of Clostridium clostridioforme 90A8.</title>
        <authorList>
            <consortium name="The Broad Institute Genome Sequencing Platform"/>
            <person name="Earl A."/>
            <person name="Ward D."/>
            <person name="Feldgarden M."/>
            <person name="Gevers D."/>
            <person name="Courvalin P."/>
            <person name="Lambert T."/>
            <person name="Walker B."/>
            <person name="Young S.K."/>
            <person name="Zeng Q."/>
            <person name="Gargeya S."/>
            <person name="Fitzgerald M."/>
            <person name="Haas B."/>
            <person name="Abouelleil A."/>
            <person name="Alvarado L."/>
            <person name="Arachchi H.M."/>
            <person name="Berlin A.M."/>
            <person name="Chapman S.B."/>
            <person name="Dewar J."/>
            <person name="Goldberg J."/>
            <person name="Griggs A."/>
            <person name="Gujja S."/>
            <person name="Hansen M."/>
            <person name="Howarth C."/>
            <person name="Imamovic A."/>
            <person name="Larimer J."/>
            <person name="McCowan C."/>
            <person name="Murphy C."/>
            <person name="Neiman D."/>
            <person name="Pearson M."/>
            <person name="Priest M."/>
            <person name="Roberts A."/>
            <person name="Saif S."/>
            <person name="Shea T."/>
            <person name="Sisk P."/>
            <person name="Sykes S."/>
            <person name="Wortman J."/>
            <person name="Nusbaum C."/>
            <person name="Birren B."/>
        </authorList>
    </citation>
    <scope>NUCLEOTIDE SEQUENCE [LARGE SCALE GENOMIC DNA]</scope>
    <source>
        <strain evidence="2 3">90A8</strain>
    </source>
</reference>
<dbReference type="RefSeq" id="WP_002594308.1">
    <property type="nucleotide sequence ID" value="NZ_KB850987.1"/>
</dbReference>
<name>A0A0E2HFU3_9FIRM</name>
<dbReference type="Pfam" id="PF13338">
    <property type="entry name" value="AbiEi_4"/>
    <property type="match status" value="1"/>
</dbReference>
<dbReference type="Proteomes" id="UP000013085">
    <property type="component" value="Unassembled WGS sequence"/>
</dbReference>
<proteinExistence type="predicted"/>
<accession>A0A0E2HFU3</accession>
<evidence type="ECO:0000259" key="1">
    <source>
        <dbReference type="Pfam" id="PF13338"/>
    </source>
</evidence>
<evidence type="ECO:0000313" key="2">
    <source>
        <dbReference type="EMBL" id="ENZ19544.1"/>
    </source>
</evidence>
<evidence type="ECO:0000313" key="3">
    <source>
        <dbReference type="Proteomes" id="UP000013085"/>
    </source>
</evidence>
<feature type="domain" description="AbiEi antitoxin N-terminal" evidence="1">
    <location>
        <begin position="12"/>
        <end position="53"/>
    </location>
</feature>
<sequence>MDGVWKLIGVIAEENSGIITTAQVEAAGISRAALKRYVDEKQLIRVCKGLYVLEEGIADEYALLQARSGKVLYSYGTALFLWGLSDRAPHTIDLTVPHGTNVSRIKRDNPQIRFHYVQPPLFEIGWAETKSPQGGTVRLYDKERCICDLIRDKKEIDMQLYTQAIKDYFRAGANSRKLLKYGKQFGIEEQIRTYMEVLT</sequence>
<dbReference type="AlphaFoldDB" id="A0A0E2HFU3"/>
<dbReference type="PATRIC" id="fig|999408.3.peg.491"/>
<protein>
    <recommendedName>
        <fullName evidence="1">AbiEi antitoxin N-terminal domain-containing protein</fullName>
    </recommendedName>
</protein>